<sequence>MPLVAEPLPLPAPHATAGLPCWVRLRERRPDGFIEFDLSIGDPLLSVELILPVPAFEQFCRDHAVQRLDDAQGTLLDADQARWRLGAAP</sequence>
<reference evidence="1 2" key="1">
    <citation type="submission" date="2020-02" db="EMBL/GenBank/DDBJ databases">
        <title>Ideonella bacterium strain TBM-1.</title>
        <authorList>
            <person name="Chen W.-M."/>
        </authorList>
    </citation>
    <scope>NUCLEOTIDE SEQUENCE [LARGE SCALE GENOMIC DNA]</scope>
    <source>
        <strain evidence="1 2">TBM-1</strain>
    </source>
</reference>
<dbReference type="Pfam" id="PF06099">
    <property type="entry name" value="Phenol_hyd_sub"/>
    <property type="match status" value="1"/>
</dbReference>
<dbReference type="EMBL" id="JAAGOH010000046">
    <property type="protein sequence ID" value="NDY93759.1"/>
    <property type="molecule type" value="Genomic_DNA"/>
</dbReference>
<name>A0A7C9TLT6_9BURK</name>
<dbReference type="AlphaFoldDB" id="A0A7C9TLT6"/>
<gene>
    <name evidence="1" type="ORF">G3A44_21450</name>
</gene>
<keyword evidence="2" id="KW-1185">Reference proteome</keyword>
<dbReference type="Proteomes" id="UP000484255">
    <property type="component" value="Unassembled WGS sequence"/>
</dbReference>
<organism evidence="1 2">
    <name type="scientific">Ideonella livida</name>
    <dbReference type="NCBI Taxonomy" id="2707176"/>
    <lineage>
        <taxon>Bacteria</taxon>
        <taxon>Pseudomonadati</taxon>
        <taxon>Pseudomonadota</taxon>
        <taxon>Betaproteobacteria</taxon>
        <taxon>Burkholderiales</taxon>
        <taxon>Sphaerotilaceae</taxon>
        <taxon>Ideonella</taxon>
    </lineage>
</organism>
<evidence type="ECO:0000313" key="2">
    <source>
        <dbReference type="Proteomes" id="UP000484255"/>
    </source>
</evidence>
<accession>A0A7C9TLT6</accession>
<evidence type="ECO:0000313" key="1">
    <source>
        <dbReference type="EMBL" id="NDY93759.1"/>
    </source>
</evidence>
<dbReference type="InterPro" id="IPR010353">
    <property type="entry name" value="DmpK"/>
</dbReference>
<protein>
    <submittedName>
        <fullName evidence="1">Phenol hydroxylase</fullName>
    </submittedName>
</protein>
<comment type="caution">
    <text evidence="1">The sequence shown here is derived from an EMBL/GenBank/DDBJ whole genome shotgun (WGS) entry which is preliminary data.</text>
</comment>
<proteinExistence type="predicted"/>
<dbReference type="RefSeq" id="WP_163459786.1">
    <property type="nucleotide sequence ID" value="NZ_JAAGOH010000046.1"/>
</dbReference>